<protein>
    <submittedName>
        <fullName evidence="2">Uncharacterized protein</fullName>
    </submittedName>
</protein>
<dbReference type="AlphaFoldDB" id="A0AAF0AK89"/>
<keyword evidence="1" id="KW-0472">Membrane</keyword>
<proteinExistence type="predicted"/>
<dbReference type="RefSeq" id="WP_269819168.1">
    <property type="nucleotide sequence ID" value="NZ_CP114976.1"/>
</dbReference>
<keyword evidence="3" id="KW-1185">Reference proteome</keyword>
<dbReference type="EMBL" id="CP114976">
    <property type="protein sequence ID" value="WBE26245.1"/>
    <property type="molecule type" value="Genomic_DNA"/>
</dbReference>
<gene>
    <name evidence="2" type="ORF">O6P33_05285</name>
</gene>
<dbReference type="KEGG" id="dce:O6P33_05285"/>
<accession>A0AAF0AK89</accession>
<sequence length="199" mass="22586">MGFKKKADEWLAKNNGLTTLVFLGLIVVPIIWLFATQERSSQAVQTEQVAPVTPAPAAMKNWRFNETIDPMTDKKTQTLKLKSINSTAFDFPYNTEGGSYLYIVFRKKGNSFDAYMSIDKGQMICGVNNCKFSLRVGDSEVQTWTGLQSSTYDSDLMFIRDARSFEKIVQRGEPIRIGIEFYEAGVRVFEFDVTDYTGF</sequence>
<keyword evidence="1" id="KW-0812">Transmembrane</keyword>
<evidence type="ECO:0000313" key="2">
    <source>
        <dbReference type="EMBL" id="WBE26245.1"/>
    </source>
</evidence>
<feature type="transmembrane region" description="Helical" evidence="1">
    <location>
        <begin position="16"/>
        <end position="35"/>
    </location>
</feature>
<keyword evidence="1" id="KW-1133">Transmembrane helix</keyword>
<name>A0AAF0AK89_9GAMM</name>
<dbReference type="Proteomes" id="UP001212189">
    <property type="component" value="Chromosome"/>
</dbReference>
<organism evidence="2 3">
    <name type="scientific">Denitrificimonas caeni</name>
    <dbReference type="NCBI Taxonomy" id="521720"/>
    <lineage>
        <taxon>Bacteria</taxon>
        <taxon>Pseudomonadati</taxon>
        <taxon>Pseudomonadota</taxon>
        <taxon>Gammaproteobacteria</taxon>
        <taxon>Pseudomonadales</taxon>
        <taxon>Pseudomonadaceae</taxon>
        <taxon>Denitrificimonas</taxon>
    </lineage>
</organism>
<evidence type="ECO:0000256" key="1">
    <source>
        <dbReference type="SAM" id="Phobius"/>
    </source>
</evidence>
<reference evidence="2 3" key="1">
    <citation type="submission" date="2022-12" db="EMBL/GenBank/DDBJ databases">
        <title>Coexistence and Characterization of a Novel Tigecycline Resistance gene tet(X) variant and blaNDM-1 in a Pseudomonas caeni Isolate of Chicken Origin.</title>
        <authorList>
            <person name="Lu X."/>
            <person name="Zhang L."/>
            <person name="Li R."/>
            <person name="Wang Z."/>
        </authorList>
    </citation>
    <scope>NUCLEOTIDE SEQUENCE [LARGE SCALE GENOMIC DNA]</scope>
    <source>
        <strain evidence="2 3">CE14</strain>
    </source>
</reference>
<evidence type="ECO:0000313" key="3">
    <source>
        <dbReference type="Proteomes" id="UP001212189"/>
    </source>
</evidence>